<proteinExistence type="predicted"/>
<reference evidence="1" key="2">
    <citation type="submission" date="2011-02" db="EMBL/GenBank/DDBJ databases">
        <authorList>
            <person name="MacLean D."/>
        </authorList>
    </citation>
    <scope>NUCLEOTIDE SEQUENCE</scope>
</reference>
<organism evidence="1">
    <name type="scientific">Albugo laibachii Nc14</name>
    <dbReference type="NCBI Taxonomy" id="890382"/>
    <lineage>
        <taxon>Eukaryota</taxon>
        <taxon>Sar</taxon>
        <taxon>Stramenopiles</taxon>
        <taxon>Oomycota</taxon>
        <taxon>Peronosporomycetes</taxon>
        <taxon>Albuginales</taxon>
        <taxon>Albuginaceae</taxon>
        <taxon>Albugo</taxon>
    </lineage>
</organism>
<accession>F0WC10</accession>
<gene>
    <name evidence="1" type="primary">AlNc14C55G4197</name>
    <name evidence="1" type="ORF">ALNC14_048340</name>
</gene>
<name>F0WC10_9STRA</name>
<evidence type="ECO:0000313" key="1">
    <source>
        <dbReference type="EMBL" id="CCA18691.1"/>
    </source>
</evidence>
<sequence>MSPAPPLVPYQPRTVIQGGYDWYVPRSLILTPSVPIRRRDNRATRGYLELQRSRFASLTALLYPSLSQMAHHAVYIPTSHVSLPLKRFSYKPFCINRIRSTPDT</sequence>
<dbReference type="AlphaFoldDB" id="F0WC10"/>
<reference evidence="1" key="1">
    <citation type="journal article" date="2011" name="PLoS Biol.">
        <title>Gene gain and loss during evolution of obligate parasitism in the white rust pathogen of Arabidopsis thaliana.</title>
        <authorList>
            <person name="Kemen E."/>
            <person name="Gardiner A."/>
            <person name="Schultz-Larsen T."/>
            <person name="Kemen A.C."/>
            <person name="Balmuth A.L."/>
            <person name="Robert-Seilaniantz A."/>
            <person name="Bailey K."/>
            <person name="Holub E."/>
            <person name="Studholme D.J."/>
            <person name="Maclean D."/>
            <person name="Jones J.D."/>
        </authorList>
    </citation>
    <scope>NUCLEOTIDE SEQUENCE</scope>
</reference>
<dbReference type="HOGENOM" id="CLU_2255194_0_0_1"/>
<dbReference type="EMBL" id="FR824100">
    <property type="protein sequence ID" value="CCA18691.1"/>
    <property type="molecule type" value="Genomic_DNA"/>
</dbReference>
<protein>
    <submittedName>
        <fullName evidence="1">AlNc14C55G4197 protein</fullName>
    </submittedName>
</protein>